<accession>L1LC42</accession>
<evidence type="ECO:0000313" key="1">
    <source>
        <dbReference type="EMBL" id="EKX73017.1"/>
    </source>
</evidence>
<dbReference type="VEuPathDB" id="PiroplasmaDB:BEWA_015780"/>
<keyword evidence="2" id="KW-1185">Reference proteome</keyword>
<dbReference type="RefSeq" id="XP_004832469.1">
    <property type="nucleotide sequence ID" value="XM_004832412.1"/>
</dbReference>
<dbReference type="EMBL" id="ACOU01000004">
    <property type="protein sequence ID" value="EKX73017.1"/>
    <property type="molecule type" value="Genomic_DNA"/>
</dbReference>
<reference evidence="1 2" key="1">
    <citation type="journal article" date="2012" name="BMC Genomics">
        <title>Comparative genomic analysis and phylogenetic position of Theileria equi.</title>
        <authorList>
            <person name="Kappmeyer L.S."/>
            <person name="Thiagarajan M."/>
            <person name="Herndon D.R."/>
            <person name="Ramsay J.D."/>
            <person name="Caler E."/>
            <person name="Djikeng A."/>
            <person name="Gillespie J.J."/>
            <person name="Lau A.O."/>
            <person name="Roalson E.H."/>
            <person name="Silva J.C."/>
            <person name="Silva M.G."/>
            <person name="Suarez C.E."/>
            <person name="Ueti M.W."/>
            <person name="Nene V.M."/>
            <person name="Mealey R.H."/>
            <person name="Knowles D.P."/>
            <person name="Brayton K.A."/>
        </authorList>
    </citation>
    <scope>NUCLEOTIDE SEQUENCE [LARGE SCALE GENOMIC DNA]</scope>
    <source>
        <strain evidence="1 2">WA</strain>
    </source>
</reference>
<dbReference type="STRING" id="1537102.L1LC42"/>
<protein>
    <submittedName>
        <fullName evidence="1">Uncharacterized protein</fullName>
    </submittedName>
</protein>
<comment type="caution">
    <text evidence="1">The sequence shown here is derived from an EMBL/GenBank/DDBJ whole genome shotgun (WGS) entry which is preliminary data.</text>
</comment>
<dbReference type="GeneID" id="15802681"/>
<dbReference type="AlphaFoldDB" id="L1LC42"/>
<proteinExistence type="predicted"/>
<organism evidence="1 2">
    <name type="scientific">Theileria equi strain WA</name>
    <dbReference type="NCBI Taxonomy" id="1537102"/>
    <lineage>
        <taxon>Eukaryota</taxon>
        <taxon>Sar</taxon>
        <taxon>Alveolata</taxon>
        <taxon>Apicomplexa</taxon>
        <taxon>Aconoidasida</taxon>
        <taxon>Piroplasmida</taxon>
        <taxon>Theileriidae</taxon>
        <taxon>Theileria</taxon>
    </lineage>
</organism>
<evidence type="ECO:0000313" key="2">
    <source>
        <dbReference type="Proteomes" id="UP000031512"/>
    </source>
</evidence>
<dbReference type="KEGG" id="beq:BEWA_015780"/>
<dbReference type="PANTHER" id="PTHR35450:SF2">
    <property type="entry name" value="REVERSE TRANSCRIPTASE DOMAIN-CONTAINING PROTEIN"/>
    <property type="match status" value="1"/>
</dbReference>
<dbReference type="PANTHER" id="PTHR35450">
    <property type="entry name" value="REVERSE TRANSCRIPTASE DOMAIN-CONTAINING PROTEIN"/>
    <property type="match status" value="1"/>
</dbReference>
<dbReference type="eggNOG" id="KOG1075">
    <property type="taxonomic scope" value="Eukaryota"/>
</dbReference>
<dbReference type="Proteomes" id="UP000031512">
    <property type="component" value="Unassembled WGS sequence"/>
</dbReference>
<name>L1LC42_THEEQ</name>
<dbReference type="OrthoDB" id="2193657at2759"/>
<sequence length="113" mass="13096">MLYLGIMENRSSIPSLESWEKIRAEILARVEKLAKTKLNGRNMFKAINMFALSLLNYYTGLLKLLPDDFEALDLDIRKILVKHRLHYLNASPERLYLKREQCGRGLASATRKS</sequence>
<gene>
    <name evidence="1" type="ORF">BEWA_015780</name>
</gene>